<organism evidence="3 4">
    <name type="scientific">Mortierella hygrophila</name>
    <dbReference type="NCBI Taxonomy" id="979708"/>
    <lineage>
        <taxon>Eukaryota</taxon>
        <taxon>Fungi</taxon>
        <taxon>Fungi incertae sedis</taxon>
        <taxon>Mucoromycota</taxon>
        <taxon>Mortierellomycotina</taxon>
        <taxon>Mortierellomycetes</taxon>
        <taxon>Mortierellales</taxon>
        <taxon>Mortierellaceae</taxon>
        <taxon>Mortierella</taxon>
    </lineage>
</organism>
<feature type="compositionally biased region" description="Low complexity" evidence="2">
    <location>
        <begin position="13"/>
        <end position="23"/>
    </location>
</feature>
<dbReference type="GO" id="GO:1902555">
    <property type="term" value="C:endoribonuclease complex"/>
    <property type="evidence" value="ECO:0007669"/>
    <property type="project" value="UniProtKB-ARBA"/>
</dbReference>
<evidence type="ECO:0000313" key="3">
    <source>
        <dbReference type="EMBL" id="KAF9542522.1"/>
    </source>
</evidence>
<accession>A0A9P6F600</accession>
<dbReference type="EMBL" id="JAAAXW010000136">
    <property type="protein sequence ID" value="KAF9542522.1"/>
    <property type="molecule type" value="Genomic_DNA"/>
</dbReference>
<gene>
    <name evidence="3" type="ORF">EC957_001891</name>
</gene>
<feature type="region of interest" description="Disordered" evidence="2">
    <location>
        <begin position="1"/>
        <end position="23"/>
    </location>
</feature>
<dbReference type="GO" id="GO:0008033">
    <property type="term" value="P:tRNA processing"/>
    <property type="evidence" value="ECO:0007669"/>
    <property type="project" value="UniProtKB-KW"/>
</dbReference>
<evidence type="ECO:0000256" key="2">
    <source>
        <dbReference type="SAM" id="MobiDB-lite"/>
    </source>
</evidence>
<evidence type="ECO:0000313" key="4">
    <source>
        <dbReference type="Proteomes" id="UP000723463"/>
    </source>
</evidence>
<name>A0A9P6F600_9FUNG</name>
<reference evidence="3" key="1">
    <citation type="journal article" date="2020" name="Fungal Divers.">
        <title>Resolving the Mortierellaceae phylogeny through synthesis of multi-gene phylogenetics and phylogenomics.</title>
        <authorList>
            <person name="Vandepol N."/>
            <person name="Liber J."/>
            <person name="Desiro A."/>
            <person name="Na H."/>
            <person name="Kennedy M."/>
            <person name="Barry K."/>
            <person name="Grigoriev I.V."/>
            <person name="Miller A.N."/>
            <person name="O'Donnell K."/>
            <person name="Stajich J.E."/>
            <person name="Bonito G."/>
        </authorList>
    </citation>
    <scope>NUCLEOTIDE SEQUENCE</scope>
    <source>
        <strain evidence="3">NRRL 2591</strain>
    </source>
</reference>
<keyword evidence="1" id="KW-0819">tRNA processing</keyword>
<dbReference type="AlphaFoldDB" id="A0A9P6F600"/>
<protein>
    <submittedName>
        <fullName evidence="3">Uncharacterized protein</fullName>
    </submittedName>
</protein>
<dbReference type="GO" id="GO:1990904">
    <property type="term" value="C:ribonucleoprotein complex"/>
    <property type="evidence" value="ECO:0007669"/>
    <property type="project" value="UniProtKB-ARBA"/>
</dbReference>
<dbReference type="InterPro" id="IPR038085">
    <property type="entry name" value="Rnp2-like_sf"/>
</dbReference>
<proteinExistence type="predicted"/>
<sequence>MDMDIDTTAPAITRTKPTSSATTTTPTVLTRLCDTQAESFYIYLTVEMEPQGPSQPSGNQQHQLSILTFRKMLSSAVQDLFGSAMGGGINIDILGFWTTASQDPYNRLLLSPTSNIPASSTEGKDITKVTVTPTYSPTTAASSVLRCHSLDVNQLWNSLTLFNTLVDDFEARFEVRYVASTLMGLQANSRQLKWPA</sequence>
<dbReference type="Proteomes" id="UP000723463">
    <property type="component" value="Unassembled WGS sequence"/>
</dbReference>
<dbReference type="Gene3D" id="3.30.70.3250">
    <property type="entry name" value="Ribonuclease P, Pop5 subunit"/>
    <property type="match status" value="1"/>
</dbReference>
<evidence type="ECO:0000256" key="1">
    <source>
        <dbReference type="ARBA" id="ARBA00022694"/>
    </source>
</evidence>
<comment type="caution">
    <text evidence="3">The sequence shown here is derived from an EMBL/GenBank/DDBJ whole genome shotgun (WGS) entry which is preliminary data.</text>
</comment>
<keyword evidence="4" id="KW-1185">Reference proteome</keyword>